<dbReference type="GO" id="GO:0005634">
    <property type="term" value="C:nucleus"/>
    <property type="evidence" value="ECO:0007669"/>
    <property type="project" value="UniProtKB-SubCell"/>
</dbReference>
<protein>
    <submittedName>
        <fullName evidence="9">DNA (Cytosine-5)-methyltransferase DRM2 isoform X2</fullName>
    </submittedName>
</protein>
<dbReference type="OrthoDB" id="638109at2759"/>
<dbReference type="InterPro" id="IPR029063">
    <property type="entry name" value="SAM-dependent_MTases_sf"/>
</dbReference>
<dbReference type="PANTHER" id="PTHR23068">
    <property type="entry name" value="DNA CYTOSINE-5- -METHYLTRANSFERASE 3-RELATED"/>
    <property type="match status" value="1"/>
</dbReference>
<dbReference type="GO" id="GO:0032259">
    <property type="term" value="P:methylation"/>
    <property type="evidence" value="ECO:0007669"/>
    <property type="project" value="UniProtKB-KW"/>
</dbReference>
<evidence type="ECO:0000256" key="4">
    <source>
        <dbReference type="ARBA" id="ARBA00022691"/>
    </source>
</evidence>
<accession>A0A833RE88</accession>
<dbReference type="InterPro" id="IPR030380">
    <property type="entry name" value="SAM_MeTfrase_DRM"/>
</dbReference>
<reference evidence="9" key="1">
    <citation type="submission" date="2020-01" db="EMBL/GenBank/DDBJ databases">
        <title>Genome sequence of Kobresia littledalei, the first chromosome-level genome in the family Cyperaceae.</title>
        <authorList>
            <person name="Qu G."/>
        </authorList>
    </citation>
    <scope>NUCLEOTIDE SEQUENCE</scope>
    <source>
        <strain evidence="9">C.B.Clarke</strain>
        <tissue evidence="9">Leaf</tissue>
    </source>
</reference>
<proteinExistence type="predicted"/>
<evidence type="ECO:0000256" key="5">
    <source>
        <dbReference type="ARBA" id="ARBA00022737"/>
    </source>
</evidence>
<comment type="subcellular location">
    <subcellularLocation>
        <location evidence="1">Nucleus</location>
    </subcellularLocation>
</comment>
<dbReference type="Proteomes" id="UP000623129">
    <property type="component" value="Unassembled WGS sequence"/>
</dbReference>
<evidence type="ECO:0000256" key="6">
    <source>
        <dbReference type="ARBA" id="ARBA00023125"/>
    </source>
</evidence>
<keyword evidence="7" id="KW-0539">Nucleus</keyword>
<dbReference type="Gene3D" id="3.40.50.150">
    <property type="entry name" value="Vaccinia Virus protein VP39"/>
    <property type="match status" value="1"/>
</dbReference>
<dbReference type="PROSITE" id="PS51680">
    <property type="entry name" value="SAM_MT_DRM"/>
    <property type="match status" value="1"/>
</dbReference>
<evidence type="ECO:0000313" key="10">
    <source>
        <dbReference type="Proteomes" id="UP000623129"/>
    </source>
</evidence>
<feature type="domain" description="SAM-dependent MTase DRM-type" evidence="8">
    <location>
        <begin position="1"/>
        <end position="305"/>
    </location>
</feature>
<dbReference type="GO" id="GO:0003677">
    <property type="term" value="F:DNA binding"/>
    <property type="evidence" value="ECO:0007669"/>
    <property type="project" value="UniProtKB-KW"/>
</dbReference>
<name>A0A833RE88_9POAL</name>
<organism evidence="9 10">
    <name type="scientific">Carex littledalei</name>
    <dbReference type="NCBI Taxonomy" id="544730"/>
    <lineage>
        <taxon>Eukaryota</taxon>
        <taxon>Viridiplantae</taxon>
        <taxon>Streptophyta</taxon>
        <taxon>Embryophyta</taxon>
        <taxon>Tracheophyta</taxon>
        <taxon>Spermatophyta</taxon>
        <taxon>Magnoliopsida</taxon>
        <taxon>Liliopsida</taxon>
        <taxon>Poales</taxon>
        <taxon>Cyperaceae</taxon>
        <taxon>Cyperoideae</taxon>
        <taxon>Cariceae</taxon>
        <taxon>Carex</taxon>
        <taxon>Carex subgen. Euthyceras</taxon>
    </lineage>
</organism>
<keyword evidence="10" id="KW-1185">Reference proteome</keyword>
<keyword evidence="2 9" id="KW-0489">Methyltransferase</keyword>
<dbReference type="PANTHER" id="PTHR23068:SF11">
    <property type="entry name" value="INACTIVE DNA (CYTOSINE-5)-METHYLTRANSFERASE DRM3-RELATED"/>
    <property type="match status" value="1"/>
</dbReference>
<dbReference type="InterPro" id="IPR050390">
    <property type="entry name" value="C5-Methyltransferase"/>
</dbReference>
<evidence type="ECO:0000256" key="3">
    <source>
        <dbReference type="ARBA" id="ARBA00022679"/>
    </source>
</evidence>
<dbReference type="SUPFAM" id="SSF53335">
    <property type="entry name" value="S-adenosyl-L-methionine-dependent methyltransferases"/>
    <property type="match status" value="1"/>
</dbReference>
<evidence type="ECO:0000313" key="9">
    <source>
        <dbReference type="EMBL" id="KAF3337561.1"/>
    </source>
</evidence>
<evidence type="ECO:0000256" key="1">
    <source>
        <dbReference type="ARBA" id="ARBA00004123"/>
    </source>
</evidence>
<keyword evidence="6" id="KW-0238">DNA-binding</keyword>
<dbReference type="EMBL" id="SWLB01000006">
    <property type="protein sequence ID" value="KAF3337561.1"/>
    <property type="molecule type" value="Genomic_DNA"/>
</dbReference>
<keyword evidence="5" id="KW-0677">Repeat</keyword>
<sequence>MGFSSELVEKVLQENGEDDANIILETLFKYSVFSALKRKEGYLHNLPTETRHHIQSSMPMSIEGVVPITRNWWPLWDPRRQLNSKILADMTGISQVCENLERRVKDSHGRLSTHDQNLILNQCGQLNLIWVGQNKLSPLEPDQLEKVLGYPINHTHLADLDLSRRLRTMEHCFQTDTIGYILSPLKDLYPDGLRILSLYTGIGGAEVALSRLGLHLKCVVSVEMSEVNRKIFKRWWVSTRQSGELRQIDDVTKLTLQLLEEFVGEFGGFDLVVGAHLQETCVGCTDLFFEFYRVVTQLNAIRLFG</sequence>
<evidence type="ECO:0000256" key="7">
    <source>
        <dbReference type="ARBA" id="ARBA00023242"/>
    </source>
</evidence>
<comment type="caution">
    <text evidence="9">The sequence shown here is derived from an EMBL/GenBank/DDBJ whole genome shotgun (WGS) entry which is preliminary data.</text>
</comment>
<dbReference type="AlphaFoldDB" id="A0A833RE88"/>
<evidence type="ECO:0000259" key="8">
    <source>
        <dbReference type="PROSITE" id="PS51680"/>
    </source>
</evidence>
<gene>
    <name evidence="9" type="ORF">FCM35_KLT18148</name>
</gene>
<dbReference type="GO" id="GO:0008168">
    <property type="term" value="F:methyltransferase activity"/>
    <property type="evidence" value="ECO:0007669"/>
    <property type="project" value="UniProtKB-KW"/>
</dbReference>
<keyword evidence="4" id="KW-0949">S-adenosyl-L-methionine</keyword>
<keyword evidence="3 9" id="KW-0808">Transferase</keyword>
<evidence type="ECO:0000256" key="2">
    <source>
        <dbReference type="ARBA" id="ARBA00022603"/>
    </source>
</evidence>